<proteinExistence type="predicted"/>
<dbReference type="Pfam" id="PF05708">
    <property type="entry name" value="Peptidase_C92"/>
    <property type="match status" value="1"/>
</dbReference>
<feature type="chain" id="PRO_5032519957" description="Permuted papain-like amidase enzyme, YaeF/YiiX, C92 family" evidence="1">
    <location>
        <begin position="28"/>
        <end position="206"/>
    </location>
</feature>
<keyword evidence="1" id="KW-0732">Signal</keyword>
<keyword evidence="3" id="KW-1185">Reference proteome</keyword>
<sequence>MANGKLTSVLRNSFLLLFLLVSCKAKNDHTANDFQACNNFKSGDIICRLGNGFFSEYFKNMSPGEKKYSHVGVICKDGSNIDVIHTEASELTGVGFVKKESMETFLKEIEVWGVYRLKANEEIQLAITQWAKAYLAKKTPFDLNFNSSNDNELYCTELVANCINKSFGNRVIKPTIAKNKPAVLYVSDIYLNPMFEPVFTSGRVRK</sequence>
<evidence type="ECO:0000313" key="2">
    <source>
        <dbReference type="EMBL" id="QPH41504.1"/>
    </source>
</evidence>
<accession>A0A7S9L2X2</accession>
<feature type="signal peptide" evidence="1">
    <location>
        <begin position="1"/>
        <end position="27"/>
    </location>
</feature>
<dbReference type="RefSeq" id="WP_196100941.1">
    <property type="nucleotide sequence ID" value="NZ_CP064939.1"/>
</dbReference>
<name>A0A7S9L2X2_9SPHI</name>
<dbReference type="PROSITE" id="PS51257">
    <property type="entry name" value="PROKAR_LIPOPROTEIN"/>
    <property type="match status" value="1"/>
</dbReference>
<protein>
    <recommendedName>
        <fullName evidence="4">Permuted papain-like amidase enzyme, YaeF/YiiX, C92 family</fullName>
    </recommendedName>
</protein>
<dbReference type="AlphaFoldDB" id="A0A7S9L2X2"/>
<reference evidence="2 3" key="1">
    <citation type="submission" date="2020-11" db="EMBL/GenBank/DDBJ databases">
        <title>Pedobacter endophytica, an endophytic bacteria isolated form Carex pumila.</title>
        <authorList>
            <person name="Peng Y."/>
            <person name="Jiang L."/>
            <person name="Lee J."/>
        </authorList>
    </citation>
    <scope>NUCLEOTIDE SEQUENCE [LARGE SCALE GENOMIC DNA]</scope>
    <source>
        <strain evidence="2 3">JBR3-12</strain>
    </source>
</reference>
<dbReference type="KEGG" id="pex:IZT61_09705"/>
<dbReference type="EMBL" id="CP064939">
    <property type="protein sequence ID" value="QPH41504.1"/>
    <property type="molecule type" value="Genomic_DNA"/>
</dbReference>
<gene>
    <name evidence="2" type="ORF">IZT61_09705</name>
</gene>
<dbReference type="InterPro" id="IPR024453">
    <property type="entry name" value="Peptidase_C92"/>
</dbReference>
<organism evidence="2 3">
    <name type="scientific">Pedobacter endophyticus</name>
    <dbReference type="NCBI Taxonomy" id="2789740"/>
    <lineage>
        <taxon>Bacteria</taxon>
        <taxon>Pseudomonadati</taxon>
        <taxon>Bacteroidota</taxon>
        <taxon>Sphingobacteriia</taxon>
        <taxon>Sphingobacteriales</taxon>
        <taxon>Sphingobacteriaceae</taxon>
        <taxon>Pedobacter</taxon>
    </lineage>
</organism>
<evidence type="ECO:0000256" key="1">
    <source>
        <dbReference type="SAM" id="SignalP"/>
    </source>
</evidence>
<dbReference type="Gene3D" id="3.90.1720.10">
    <property type="entry name" value="endopeptidase domain like (from Nostoc punctiforme)"/>
    <property type="match status" value="1"/>
</dbReference>
<evidence type="ECO:0000313" key="3">
    <source>
        <dbReference type="Proteomes" id="UP000594759"/>
    </source>
</evidence>
<dbReference type="SUPFAM" id="SSF54001">
    <property type="entry name" value="Cysteine proteinases"/>
    <property type="match status" value="1"/>
</dbReference>
<evidence type="ECO:0008006" key="4">
    <source>
        <dbReference type="Google" id="ProtNLM"/>
    </source>
</evidence>
<dbReference type="InterPro" id="IPR038765">
    <property type="entry name" value="Papain-like_cys_pep_sf"/>
</dbReference>
<dbReference type="Proteomes" id="UP000594759">
    <property type="component" value="Chromosome"/>
</dbReference>